<dbReference type="EMBL" id="JACGXA010000001">
    <property type="protein sequence ID" value="MBA8803025.1"/>
    <property type="molecule type" value="Genomic_DNA"/>
</dbReference>
<dbReference type="AlphaFoldDB" id="A0A7W3P8V2"/>
<keyword evidence="5" id="KW-0717">Septation</keyword>
<keyword evidence="3" id="KW-0132">Cell division</keyword>
<evidence type="ECO:0000256" key="2">
    <source>
        <dbReference type="ARBA" id="ARBA00009323"/>
    </source>
</evidence>
<dbReference type="InterPro" id="IPR038658">
    <property type="entry name" value="SsgB_sf"/>
</dbReference>
<dbReference type="RefSeq" id="WP_246377110.1">
    <property type="nucleotide sequence ID" value="NZ_JACGXA010000001.1"/>
</dbReference>
<dbReference type="InterPro" id="IPR006776">
    <property type="entry name" value="SsgB"/>
</dbReference>
<evidence type="ECO:0000313" key="8">
    <source>
        <dbReference type="Proteomes" id="UP000580910"/>
    </source>
</evidence>
<comment type="similarity">
    <text evidence="2">Belongs to the SsgA family.</text>
</comment>
<dbReference type="Pfam" id="PF04686">
    <property type="entry name" value="SsgA"/>
    <property type="match status" value="1"/>
</dbReference>
<dbReference type="Gene3D" id="2.30.31.20">
    <property type="entry name" value="Sporulation-specific cell division protein SsgB"/>
    <property type="match status" value="1"/>
</dbReference>
<evidence type="ECO:0000313" key="7">
    <source>
        <dbReference type="EMBL" id="MBA8803025.1"/>
    </source>
</evidence>
<keyword evidence="6" id="KW-0131">Cell cycle</keyword>
<evidence type="ECO:0000256" key="1">
    <source>
        <dbReference type="ARBA" id="ARBA00004431"/>
    </source>
</evidence>
<dbReference type="GO" id="GO:0000917">
    <property type="term" value="P:division septum assembly"/>
    <property type="evidence" value="ECO:0007669"/>
    <property type="project" value="UniProtKB-KW"/>
</dbReference>
<keyword evidence="4" id="KW-0749">Sporulation</keyword>
<dbReference type="GO" id="GO:0030435">
    <property type="term" value="P:sporulation resulting in formation of a cellular spore"/>
    <property type="evidence" value="ECO:0007669"/>
    <property type="project" value="UniProtKB-KW"/>
</dbReference>
<gene>
    <name evidence="7" type="ORF">FB382_001316</name>
</gene>
<sequence>MTQQPVPQQPMSQALSQELTLHCLDGRGRSLELAASFGYDPRDPYAVWITFPNPAGDVRWAMSRSTLRRGMTDPAGQGDLQAWPSIDEDGRAVVVLEFQSPDGRLVAQAHTDAVHQFLTRSLALVPAGTESEHLDLDGLVAALLGSAAQ</sequence>
<protein>
    <recommendedName>
        <fullName evidence="9">Streptomyces sporulation and cell division protein, SsgA</fullName>
    </recommendedName>
</protein>
<keyword evidence="8" id="KW-1185">Reference proteome</keyword>
<proteinExistence type="inferred from homology"/>
<comment type="subcellular location">
    <subcellularLocation>
        <location evidence="1">Cell septum</location>
    </subcellularLocation>
</comment>
<dbReference type="Proteomes" id="UP000580910">
    <property type="component" value="Unassembled WGS sequence"/>
</dbReference>
<reference evidence="7 8" key="1">
    <citation type="submission" date="2020-07" db="EMBL/GenBank/DDBJ databases">
        <title>Sequencing the genomes of 1000 actinobacteria strains.</title>
        <authorList>
            <person name="Klenk H.-P."/>
        </authorList>
    </citation>
    <scope>NUCLEOTIDE SEQUENCE [LARGE SCALE GENOMIC DNA]</scope>
    <source>
        <strain evidence="7 8">DSM 21349</strain>
    </source>
</reference>
<evidence type="ECO:0000256" key="3">
    <source>
        <dbReference type="ARBA" id="ARBA00022618"/>
    </source>
</evidence>
<accession>A0A7W3P8V2</accession>
<organism evidence="7 8">
    <name type="scientific">Nocardioides ginsengisegetis</name>
    <dbReference type="NCBI Taxonomy" id="661491"/>
    <lineage>
        <taxon>Bacteria</taxon>
        <taxon>Bacillati</taxon>
        <taxon>Actinomycetota</taxon>
        <taxon>Actinomycetes</taxon>
        <taxon>Propionibacteriales</taxon>
        <taxon>Nocardioidaceae</taxon>
        <taxon>Nocardioides</taxon>
    </lineage>
</organism>
<evidence type="ECO:0008006" key="9">
    <source>
        <dbReference type="Google" id="ProtNLM"/>
    </source>
</evidence>
<comment type="caution">
    <text evidence="7">The sequence shown here is derived from an EMBL/GenBank/DDBJ whole genome shotgun (WGS) entry which is preliminary data.</text>
</comment>
<evidence type="ECO:0000256" key="4">
    <source>
        <dbReference type="ARBA" id="ARBA00022969"/>
    </source>
</evidence>
<evidence type="ECO:0000256" key="5">
    <source>
        <dbReference type="ARBA" id="ARBA00023210"/>
    </source>
</evidence>
<dbReference type="GO" id="GO:0030428">
    <property type="term" value="C:cell septum"/>
    <property type="evidence" value="ECO:0007669"/>
    <property type="project" value="UniProtKB-SubCell"/>
</dbReference>
<evidence type="ECO:0000256" key="6">
    <source>
        <dbReference type="ARBA" id="ARBA00023306"/>
    </source>
</evidence>
<name>A0A7W3P8V2_9ACTN</name>